<comment type="caution">
    <text evidence="6">The sequence shown here is derived from an EMBL/GenBank/DDBJ whole genome shotgun (WGS) entry which is preliminary data.</text>
</comment>
<dbReference type="Gene3D" id="3.90.1150.10">
    <property type="entry name" value="Aspartate Aminotransferase, domain 1"/>
    <property type="match status" value="1"/>
</dbReference>
<dbReference type="InterPro" id="IPR015421">
    <property type="entry name" value="PyrdxlP-dep_Trfase_major"/>
</dbReference>
<dbReference type="Pfam" id="PF01041">
    <property type="entry name" value="DegT_DnrJ_EryC1"/>
    <property type="match status" value="1"/>
</dbReference>
<protein>
    <recommendedName>
        <fullName evidence="8">Aminotransferase</fullName>
    </recommendedName>
</protein>
<dbReference type="EMBL" id="MGJB01000006">
    <property type="protein sequence ID" value="OGM98917.1"/>
    <property type="molecule type" value="Genomic_DNA"/>
</dbReference>
<gene>
    <name evidence="6" type="ORF">A2649_00950</name>
</gene>
<reference evidence="6 7" key="1">
    <citation type="journal article" date="2016" name="Nat. Commun.">
        <title>Thousands of microbial genomes shed light on interconnected biogeochemical processes in an aquifer system.</title>
        <authorList>
            <person name="Anantharaman K."/>
            <person name="Brown C.T."/>
            <person name="Hug L.A."/>
            <person name="Sharon I."/>
            <person name="Castelle C.J."/>
            <person name="Probst A.J."/>
            <person name="Thomas B.C."/>
            <person name="Singh A."/>
            <person name="Wilkins M.J."/>
            <person name="Karaoz U."/>
            <person name="Brodie E.L."/>
            <person name="Williams K.H."/>
            <person name="Hubbard S.S."/>
            <person name="Banfield J.F."/>
        </authorList>
    </citation>
    <scope>NUCLEOTIDE SEQUENCE [LARGE SCALE GENOMIC DNA]</scope>
</reference>
<dbReference type="AlphaFoldDB" id="A0A1F8EE81"/>
<dbReference type="PANTHER" id="PTHR30244">
    <property type="entry name" value="TRANSAMINASE"/>
    <property type="match status" value="1"/>
</dbReference>
<evidence type="ECO:0008006" key="8">
    <source>
        <dbReference type="Google" id="ProtNLM"/>
    </source>
</evidence>
<feature type="active site" description="Proton acceptor" evidence="3">
    <location>
        <position position="180"/>
    </location>
</feature>
<accession>A0A1F8EE81</accession>
<dbReference type="Proteomes" id="UP000176893">
    <property type="component" value="Unassembled WGS sequence"/>
</dbReference>
<dbReference type="InterPro" id="IPR015424">
    <property type="entry name" value="PyrdxlP-dep_Trfase"/>
</dbReference>
<dbReference type="PANTHER" id="PTHR30244:SF9">
    <property type="entry name" value="PROTEIN RV3402C"/>
    <property type="match status" value="1"/>
</dbReference>
<organism evidence="6 7">
    <name type="scientific">Candidatus Yanofskybacteria bacterium RIFCSPHIGHO2_01_FULL_41_26</name>
    <dbReference type="NCBI Taxonomy" id="1802661"/>
    <lineage>
        <taxon>Bacteria</taxon>
        <taxon>Candidatus Yanofskyibacteriota</taxon>
    </lineage>
</organism>
<evidence type="ECO:0000256" key="5">
    <source>
        <dbReference type="RuleBase" id="RU004508"/>
    </source>
</evidence>
<dbReference type="GO" id="GO:0030170">
    <property type="term" value="F:pyridoxal phosphate binding"/>
    <property type="evidence" value="ECO:0007669"/>
    <property type="project" value="TreeGrafter"/>
</dbReference>
<sequence>MIPITKPTLSKYKKYAPRFKEVIESGILTNGKYVKLFEDNASKYLGVKYCIAVSSCTSGLMLVLKGLAVRGEVVLPSFTFSASGHAVLWNNLKPVFADIKKDTYEIDPISIKKMITPKTGAILATQIFGNSCNVAALRKICNKHNLRLIFDAAHAFGSELKGKKVGVFGDAEVFSLSPTKVLTAAEGGLIATNNKALAEFCRIGRNYGDDGSYNTKFNGLNARMSEFHAIIGLESLKNIDKNLKDRLAAVNYFKNKLSRIDKNIEFQAIHKNSKSTFKDFSLYINPSKTGYNRDQLHDHLITNGIIAKKYFYPPLHLQKTYNKFYVNKKQLVNTNNVANNVLSLPLFSHISKKEIDLIVETIKTFYDTKRI</sequence>
<evidence type="ECO:0000313" key="7">
    <source>
        <dbReference type="Proteomes" id="UP000176893"/>
    </source>
</evidence>
<evidence type="ECO:0000256" key="3">
    <source>
        <dbReference type="PIRSR" id="PIRSR000390-1"/>
    </source>
</evidence>
<name>A0A1F8EE81_9BACT</name>
<dbReference type="STRING" id="1802661.A2649_00950"/>
<proteinExistence type="inferred from homology"/>
<feature type="modified residue" description="N6-(pyridoxal phosphate)lysine" evidence="4">
    <location>
        <position position="180"/>
    </location>
</feature>
<dbReference type="CDD" id="cd00616">
    <property type="entry name" value="AHBA_syn"/>
    <property type="match status" value="1"/>
</dbReference>
<evidence type="ECO:0000256" key="4">
    <source>
        <dbReference type="PIRSR" id="PIRSR000390-2"/>
    </source>
</evidence>
<dbReference type="GO" id="GO:0000271">
    <property type="term" value="P:polysaccharide biosynthetic process"/>
    <property type="evidence" value="ECO:0007669"/>
    <property type="project" value="TreeGrafter"/>
</dbReference>
<comment type="similarity">
    <text evidence="2 5">Belongs to the DegT/DnrJ/EryC1 family.</text>
</comment>
<dbReference type="Gene3D" id="3.40.640.10">
    <property type="entry name" value="Type I PLP-dependent aspartate aminotransferase-like (Major domain)"/>
    <property type="match status" value="1"/>
</dbReference>
<dbReference type="SUPFAM" id="SSF53383">
    <property type="entry name" value="PLP-dependent transferases"/>
    <property type="match status" value="1"/>
</dbReference>
<dbReference type="InterPro" id="IPR000653">
    <property type="entry name" value="DegT/StrS_aminotransferase"/>
</dbReference>
<dbReference type="PIRSF" id="PIRSF000390">
    <property type="entry name" value="PLP_StrS"/>
    <property type="match status" value="1"/>
</dbReference>
<dbReference type="InterPro" id="IPR015422">
    <property type="entry name" value="PyrdxlP-dep_Trfase_small"/>
</dbReference>
<dbReference type="GO" id="GO:0008483">
    <property type="term" value="F:transaminase activity"/>
    <property type="evidence" value="ECO:0007669"/>
    <property type="project" value="TreeGrafter"/>
</dbReference>
<keyword evidence="1 4" id="KW-0663">Pyridoxal phosphate</keyword>
<evidence type="ECO:0000313" key="6">
    <source>
        <dbReference type="EMBL" id="OGM98917.1"/>
    </source>
</evidence>
<evidence type="ECO:0000256" key="1">
    <source>
        <dbReference type="ARBA" id="ARBA00022898"/>
    </source>
</evidence>
<evidence type="ECO:0000256" key="2">
    <source>
        <dbReference type="ARBA" id="ARBA00037999"/>
    </source>
</evidence>